<dbReference type="Proteomes" id="UP000530403">
    <property type="component" value="Unassembled WGS sequence"/>
</dbReference>
<dbReference type="GO" id="GO:0006281">
    <property type="term" value="P:DNA repair"/>
    <property type="evidence" value="ECO:0007669"/>
    <property type="project" value="InterPro"/>
</dbReference>
<feature type="domain" description="RecR protein" evidence="1">
    <location>
        <begin position="22"/>
        <end position="39"/>
    </location>
</feature>
<dbReference type="Pfam" id="PF02132">
    <property type="entry name" value="RecR_ZnF"/>
    <property type="match status" value="1"/>
</dbReference>
<dbReference type="GO" id="GO:0046872">
    <property type="term" value="F:metal ion binding"/>
    <property type="evidence" value="ECO:0007669"/>
    <property type="project" value="InterPro"/>
</dbReference>
<dbReference type="AlphaFoldDB" id="A0A7Y9HIJ1"/>
<evidence type="ECO:0000313" key="2">
    <source>
        <dbReference type="EMBL" id="NYE44851.1"/>
    </source>
</evidence>
<gene>
    <name evidence="2" type="ORF">HEB29_005965</name>
</gene>
<reference evidence="2 3" key="1">
    <citation type="submission" date="2020-07" db="EMBL/GenBank/DDBJ databases">
        <title>Sequencing the genomes of 1000 actinobacteria strains.</title>
        <authorList>
            <person name="Klenk H.-P."/>
        </authorList>
    </citation>
    <scope>NUCLEOTIDE SEQUENCE [LARGE SCALE GENOMIC DNA]</scope>
    <source>
        <strain evidence="2 3">DSM 41455</strain>
    </source>
</reference>
<evidence type="ECO:0000259" key="1">
    <source>
        <dbReference type="Pfam" id="PF02132"/>
    </source>
</evidence>
<organism evidence="2 3">
    <name type="scientific">Streptomyces fulvorobeus</name>
    <dbReference type="NCBI Taxonomy" id="284028"/>
    <lineage>
        <taxon>Bacteria</taxon>
        <taxon>Bacillati</taxon>
        <taxon>Actinomycetota</taxon>
        <taxon>Actinomycetes</taxon>
        <taxon>Kitasatosporales</taxon>
        <taxon>Streptomycetaceae</taxon>
        <taxon>Streptomyces</taxon>
    </lineage>
</organism>
<dbReference type="InterPro" id="IPR015967">
    <property type="entry name" value="Rcmb_RecR_Znf"/>
</dbReference>
<dbReference type="GO" id="GO:0006310">
    <property type="term" value="P:DNA recombination"/>
    <property type="evidence" value="ECO:0007669"/>
    <property type="project" value="InterPro"/>
</dbReference>
<name>A0A7Y9HIJ1_9ACTN</name>
<evidence type="ECO:0000313" key="3">
    <source>
        <dbReference type="Proteomes" id="UP000530403"/>
    </source>
</evidence>
<dbReference type="EMBL" id="JACCCF010000002">
    <property type="protein sequence ID" value="NYE44851.1"/>
    <property type="molecule type" value="Genomic_DNA"/>
</dbReference>
<sequence>MSARTRLRRRLAGLPLLRHLYQCAKCQAWTESPVCSVCSG</sequence>
<accession>A0A7Y9HIJ1</accession>
<dbReference type="RefSeq" id="WP_256669335.1">
    <property type="nucleotide sequence ID" value="NZ_BAAAUE010000015.1"/>
</dbReference>
<comment type="caution">
    <text evidence="2">The sequence shown here is derived from an EMBL/GenBank/DDBJ whole genome shotgun (WGS) entry which is preliminary data.</text>
</comment>
<protein>
    <submittedName>
        <fullName evidence="2">Recombinational DNA repair protein RecR</fullName>
    </submittedName>
</protein>
<proteinExistence type="predicted"/>